<dbReference type="AlphaFoldDB" id="A0A1I5URP7"/>
<name>A0A1I5URP7_9FIRM</name>
<feature type="transmembrane region" description="Helical" evidence="1">
    <location>
        <begin position="116"/>
        <end position="139"/>
    </location>
</feature>
<keyword evidence="1" id="KW-1133">Transmembrane helix</keyword>
<protein>
    <submittedName>
        <fullName evidence="2">Thiamine transporter</fullName>
    </submittedName>
</protein>
<dbReference type="Proteomes" id="UP000182624">
    <property type="component" value="Unassembled WGS sequence"/>
</dbReference>
<feature type="transmembrane region" description="Helical" evidence="1">
    <location>
        <begin position="20"/>
        <end position="40"/>
    </location>
</feature>
<organism evidence="2 3">
    <name type="scientific">Butyrivibrio proteoclasticus</name>
    <dbReference type="NCBI Taxonomy" id="43305"/>
    <lineage>
        <taxon>Bacteria</taxon>
        <taxon>Bacillati</taxon>
        <taxon>Bacillota</taxon>
        <taxon>Clostridia</taxon>
        <taxon>Lachnospirales</taxon>
        <taxon>Lachnospiraceae</taxon>
        <taxon>Butyrivibrio</taxon>
    </lineage>
</organism>
<evidence type="ECO:0000256" key="1">
    <source>
        <dbReference type="SAM" id="Phobius"/>
    </source>
</evidence>
<dbReference type="GO" id="GO:0015234">
    <property type="term" value="F:thiamine transmembrane transporter activity"/>
    <property type="evidence" value="ECO:0007669"/>
    <property type="project" value="InterPro"/>
</dbReference>
<feature type="transmembrane region" description="Helical" evidence="1">
    <location>
        <begin position="77"/>
        <end position="95"/>
    </location>
</feature>
<dbReference type="NCBIfam" id="TIGR02357">
    <property type="entry name" value="ECF_ThiT_YuaJ"/>
    <property type="match status" value="1"/>
</dbReference>
<dbReference type="OrthoDB" id="9795813at2"/>
<gene>
    <name evidence="2" type="ORF">SAMN04487928_11413</name>
</gene>
<keyword evidence="1" id="KW-0472">Membrane</keyword>
<accession>A0A1I5URP7</accession>
<dbReference type="RefSeq" id="WP_074888082.1">
    <property type="nucleotide sequence ID" value="NZ_FOXO01000014.1"/>
</dbReference>
<sequence length="230" mass="25093">MELFLQDVSGEGVYSFTTGGYILFVGLMVAALLVVSYFVNKDGKGRMSIRQLTTSALCIALAFVLSNVKIFKAPMGGSVTAFSMFFITYIGYMYGPRVSLAAAFSYGLLQMVIDPYIVSVPQLVCDYVLAFTALGIAGFFHNSKYGMFKGYIAGVLGRYLFAVLSGIVFFADYAPEGMSPVVYSLLYNASYLSIEAILTMIILMVPVVRTGLNRLKCEANDIGVRREATL</sequence>
<feature type="transmembrane region" description="Helical" evidence="1">
    <location>
        <begin position="151"/>
        <end position="173"/>
    </location>
</feature>
<evidence type="ECO:0000313" key="3">
    <source>
        <dbReference type="Proteomes" id="UP000182624"/>
    </source>
</evidence>
<keyword evidence="1" id="KW-0812">Transmembrane</keyword>
<proteinExistence type="predicted"/>
<dbReference type="Gene3D" id="1.10.1760.20">
    <property type="match status" value="1"/>
</dbReference>
<dbReference type="InterPro" id="IPR012651">
    <property type="entry name" value="Thia_Transptr_ThiT"/>
</dbReference>
<feature type="transmembrane region" description="Helical" evidence="1">
    <location>
        <begin position="185"/>
        <end position="205"/>
    </location>
</feature>
<evidence type="ECO:0000313" key="2">
    <source>
        <dbReference type="EMBL" id="SFP97925.1"/>
    </source>
</evidence>
<keyword evidence="3" id="KW-1185">Reference proteome</keyword>
<dbReference type="Pfam" id="PF09515">
    <property type="entry name" value="Thia_YuaJ"/>
    <property type="match status" value="1"/>
</dbReference>
<dbReference type="GO" id="GO:0005886">
    <property type="term" value="C:plasma membrane"/>
    <property type="evidence" value="ECO:0007669"/>
    <property type="project" value="InterPro"/>
</dbReference>
<dbReference type="EMBL" id="FOXO01000014">
    <property type="protein sequence ID" value="SFP97925.1"/>
    <property type="molecule type" value="Genomic_DNA"/>
</dbReference>
<feature type="transmembrane region" description="Helical" evidence="1">
    <location>
        <begin position="52"/>
        <end position="71"/>
    </location>
</feature>
<reference evidence="3" key="1">
    <citation type="submission" date="2016-10" db="EMBL/GenBank/DDBJ databases">
        <authorList>
            <person name="Varghese N."/>
            <person name="Submissions S."/>
        </authorList>
    </citation>
    <scope>NUCLEOTIDE SEQUENCE [LARGE SCALE GENOMIC DNA]</scope>
    <source>
        <strain evidence="3">P18</strain>
    </source>
</reference>